<dbReference type="RefSeq" id="WP_208844701.1">
    <property type="nucleotide sequence ID" value="NZ_CP072135.1"/>
</dbReference>
<evidence type="ECO:0000256" key="6">
    <source>
        <dbReference type="ARBA" id="ARBA00023136"/>
    </source>
</evidence>
<dbReference type="GO" id="GO:0005886">
    <property type="term" value="C:plasma membrane"/>
    <property type="evidence" value="ECO:0007669"/>
    <property type="project" value="UniProtKB-SubCell"/>
</dbReference>
<evidence type="ECO:0000256" key="2">
    <source>
        <dbReference type="ARBA" id="ARBA00022475"/>
    </source>
</evidence>
<feature type="transmembrane region" description="Helical" evidence="7">
    <location>
        <begin position="141"/>
        <end position="164"/>
    </location>
</feature>
<evidence type="ECO:0000256" key="1">
    <source>
        <dbReference type="ARBA" id="ARBA00004533"/>
    </source>
</evidence>
<dbReference type="PANTHER" id="PTHR30462">
    <property type="entry name" value="INTERMEMBRANE TRANSPORT PROTEIN PQIB-RELATED"/>
    <property type="match status" value="1"/>
</dbReference>
<dbReference type="EMBL" id="CP072135">
    <property type="protein sequence ID" value="QTH73082.1"/>
    <property type="molecule type" value="Genomic_DNA"/>
</dbReference>
<sequence>MPKLIVCRHCDHFSELPLLSCGQKAYCGFCKAPIQAPKTSSTQSVFAFALSALLLLISSLSYEFISFSMGGIKHSVTLLTAIPTLGEHDAKTLAVFLSLFVIVFPSIILATVLMMYSPIWNKVQLSFARRLTKLLTYAEPWNMSEIFLIAILVSLIKLMVLADIEFGPSFWAYSGFVACFIQMLNLIHLDDLWERISPYTSPEGVDKTQTASSQGIKCCPTCSQISKDAFCPRCHTLLYSRKPESLTKVSAWLATSIVLFFPANLLPIMNTQQLHESIPSTIFTGVLQLWDSGSYPIAIVIFIASIMIPVVKLVAIGMLLYQVNQLSHARSHQYTQIYRYIETHWKMVND</sequence>
<feature type="transmembrane region" description="Helical" evidence="7">
    <location>
        <begin position="45"/>
        <end position="65"/>
    </location>
</feature>
<reference evidence="8" key="1">
    <citation type="submission" date="2021-03" db="EMBL/GenBank/DDBJ databases">
        <title>Complete Genome of Pseudoalteromonas xiamenensis STKMTI.2, a new potential marine bacterium producing anti-Vibrio compounds.</title>
        <authorList>
            <person name="Handayani D.P."/>
            <person name="Isnansetyo A."/>
            <person name="Istiqomah I."/>
            <person name="Jumina J."/>
        </authorList>
    </citation>
    <scope>NUCLEOTIDE SEQUENCE</scope>
    <source>
        <strain evidence="8">STKMTI.2</strain>
        <plasmid evidence="8">unnamed5</plasmid>
    </source>
</reference>
<protein>
    <submittedName>
        <fullName evidence="8">Paraquat-inducible protein A</fullName>
    </submittedName>
</protein>
<evidence type="ECO:0000256" key="4">
    <source>
        <dbReference type="ARBA" id="ARBA00022692"/>
    </source>
</evidence>
<gene>
    <name evidence="8" type="ORF">J5O05_19920</name>
</gene>
<evidence type="ECO:0000256" key="3">
    <source>
        <dbReference type="ARBA" id="ARBA00022519"/>
    </source>
</evidence>
<evidence type="ECO:0000256" key="5">
    <source>
        <dbReference type="ARBA" id="ARBA00022989"/>
    </source>
</evidence>
<geneLocation type="plasmid" evidence="8 9">
    <name>unnamed5</name>
</geneLocation>
<feature type="transmembrane region" description="Helical" evidence="7">
    <location>
        <begin position="93"/>
        <end position="120"/>
    </location>
</feature>
<keyword evidence="4 7" id="KW-0812">Transmembrane</keyword>
<feature type="transmembrane region" description="Helical" evidence="7">
    <location>
        <begin position="297"/>
        <end position="321"/>
    </location>
</feature>
<proteinExistence type="predicted"/>
<feature type="transmembrane region" description="Helical" evidence="7">
    <location>
        <begin position="249"/>
        <end position="269"/>
    </location>
</feature>
<evidence type="ECO:0000313" key="9">
    <source>
        <dbReference type="Proteomes" id="UP000664904"/>
    </source>
</evidence>
<dbReference type="PANTHER" id="PTHR30462:SF3">
    <property type="entry name" value="INTERMEMBRANE TRANSPORT PROTEIN PQIA"/>
    <property type="match status" value="1"/>
</dbReference>
<dbReference type="AlphaFoldDB" id="A0A975DJW8"/>
<name>A0A975DJW8_9GAMM</name>
<accession>A0A975DJW8</accession>
<keyword evidence="2" id="KW-1003">Cell membrane</keyword>
<organism evidence="8 9">
    <name type="scientific">Pseudoalteromonas xiamenensis</name>
    <dbReference type="NCBI Taxonomy" id="882626"/>
    <lineage>
        <taxon>Bacteria</taxon>
        <taxon>Pseudomonadati</taxon>
        <taxon>Pseudomonadota</taxon>
        <taxon>Gammaproteobacteria</taxon>
        <taxon>Alteromonadales</taxon>
        <taxon>Pseudoalteromonadaceae</taxon>
        <taxon>Pseudoalteromonas</taxon>
    </lineage>
</organism>
<keyword evidence="9" id="KW-1185">Reference proteome</keyword>
<dbReference type="KEGG" id="pxi:J5O05_19920"/>
<keyword evidence="6 7" id="KW-0472">Membrane</keyword>
<feature type="transmembrane region" description="Helical" evidence="7">
    <location>
        <begin position="170"/>
        <end position="187"/>
    </location>
</feature>
<dbReference type="Proteomes" id="UP000664904">
    <property type="component" value="Plasmid unnamed5"/>
</dbReference>
<keyword evidence="3" id="KW-0997">Cell inner membrane</keyword>
<keyword evidence="5 7" id="KW-1133">Transmembrane helix</keyword>
<evidence type="ECO:0000313" key="8">
    <source>
        <dbReference type="EMBL" id="QTH73082.1"/>
    </source>
</evidence>
<comment type="subcellular location">
    <subcellularLocation>
        <location evidence="1">Cell inner membrane</location>
    </subcellularLocation>
</comment>
<keyword evidence="8" id="KW-0614">Plasmid</keyword>
<evidence type="ECO:0000256" key="7">
    <source>
        <dbReference type="SAM" id="Phobius"/>
    </source>
</evidence>
<dbReference type="InterPro" id="IPR007498">
    <property type="entry name" value="PqiA-like"/>
</dbReference>
<dbReference type="InterPro" id="IPR051800">
    <property type="entry name" value="PqiA-PqiB_transport"/>
</dbReference>
<dbReference type="Pfam" id="PF04403">
    <property type="entry name" value="PqiA"/>
    <property type="match status" value="2"/>
</dbReference>